<organism evidence="3 6">
    <name type="scientific">Acinetobacter wanghuae</name>
    <dbReference type="NCBI Taxonomy" id="2662362"/>
    <lineage>
        <taxon>Bacteria</taxon>
        <taxon>Pseudomonadati</taxon>
        <taxon>Pseudomonadota</taxon>
        <taxon>Gammaproteobacteria</taxon>
        <taxon>Moraxellales</taxon>
        <taxon>Moraxellaceae</taxon>
        <taxon>Acinetobacter</taxon>
    </lineage>
</organism>
<feature type="transmembrane region" description="Helical" evidence="1">
    <location>
        <begin position="21"/>
        <end position="42"/>
    </location>
</feature>
<name>A0A5Q0P5Z0_9GAMM</name>
<keyword evidence="1" id="KW-0472">Membrane</keyword>
<dbReference type="AlphaFoldDB" id="A0A5Q0P5Z0"/>
<dbReference type="RefSeq" id="WP_153372447.1">
    <property type="nucleotide sequence ID" value="NZ_CP045650.1"/>
</dbReference>
<accession>A0A5Q0P5Z0</accession>
<evidence type="ECO:0000313" key="3">
    <source>
        <dbReference type="EMBL" id="MQW92834.1"/>
    </source>
</evidence>
<dbReference type="EMBL" id="WITK01000017">
    <property type="protein sequence ID" value="MQW92834.1"/>
    <property type="molecule type" value="Genomic_DNA"/>
</dbReference>
<protein>
    <submittedName>
        <fullName evidence="3">Diguanylate cyclase</fullName>
    </submittedName>
</protein>
<keyword evidence="5" id="KW-1185">Reference proteome</keyword>
<dbReference type="InterPro" id="IPR052163">
    <property type="entry name" value="DGC-Regulatory_Protein"/>
</dbReference>
<evidence type="ECO:0000313" key="6">
    <source>
        <dbReference type="Proteomes" id="UP000480556"/>
    </source>
</evidence>
<evidence type="ECO:0000313" key="5">
    <source>
        <dbReference type="Proteomes" id="UP000327478"/>
    </source>
</evidence>
<dbReference type="Proteomes" id="UP000327478">
    <property type="component" value="Chromosome"/>
</dbReference>
<dbReference type="EMBL" id="CP045650">
    <property type="protein sequence ID" value="QGA11790.1"/>
    <property type="molecule type" value="Genomic_DNA"/>
</dbReference>
<evidence type="ECO:0000259" key="2">
    <source>
        <dbReference type="PROSITE" id="PS50887"/>
    </source>
</evidence>
<gene>
    <name evidence="4" type="ORF">GFH30_10575</name>
    <name evidence="3" type="ORF">GHJ48_10635</name>
</gene>
<feature type="transmembrane region" description="Helical" evidence="1">
    <location>
        <begin position="144"/>
        <end position="169"/>
    </location>
</feature>
<dbReference type="InterPro" id="IPR043128">
    <property type="entry name" value="Rev_trsase/Diguanyl_cyclase"/>
</dbReference>
<feature type="domain" description="GGDEF" evidence="2">
    <location>
        <begin position="266"/>
        <end position="397"/>
    </location>
</feature>
<dbReference type="SMART" id="SM00267">
    <property type="entry name" value="GGDEF"/>
    <property type="match status" value="1"/>
</dbReference>
<dbReference type="PANTHER" id="PTHR46663">
    <property type="entry name" value="DIGUANYLATE CYCLASE DGCT-RELATED"/>
    <property type="match status" value="1"/>
</dbReference>
<reference evidence="5 6" key="1">
    <citation type="submission" date="2019-10" db="EMBL/GenBank/DDBJ databases">
        <authorList>
            <person name="Dong K."/>
        </authorList>
    </citation>
    <scope>NUCLEOTIDE SEQUENCE [LARGE SCALE GENOMIC DNA]</scope>
    <source>
        <strain evidence="4">Dk386</strain>
        <strain evidence="5">dk386</strain>
        <strain evidence="3">Dk771</strain>
        <strain evidence="6">dk771</strain>
    </source>
</reference>
<evidence type="ECO:0000256" key="1">
    <source>
        <dbReference type="SAM" id="Phobius"/>
    </source>
</evidence>
<dbReference type="PROSITE" id="PS50887">
    <property type="entry name" value="GGDEF"/>
    <property type="match status" value="1"/>
</dbReference>
<proteinExistence type="predicted"/>
<evidence type="ECO:0000313" key="4">
    <source>
        <dbReference type="EMBL" id="QGA11790.1"/>
    </source>
</evidence>
<sequence length="405" mass="47608">MKNPQKTVSLIRLFNQAQLKVAFTITLLTCLIFLGCACYILKTLITHNIQQQIEWALSSSNKPTNNQDYSQTLKPVIEHDFALSIIQYDPSHQLINIQTTTTPPQSFENMVNFVFFKDGIHIDLYDAKPAVSLEVQLRSKNYLFYYWLLLSSFIVTLTFIPIFLFFYLYKTRKFLEANTKPLIHGIHTFTQTEKWQRAPFTYIREFQIFNTTFNTLIEKFESTKQNLNEHNDQLNYQAHHDVLTQIPNRHYFQQFINRELNQNLNHYLVLLYIDNNKFKAINDTYGHQMGDAVLIETTQRLKRNLPKDAFIARLGGDEFAVVLKTVKDTQQLKNFCQKLIESCYEPLVVDDQPIYFTFSIGASYAYHAKNLDELLHQADEAMYQAKASGRHWAIFNPQYFEDHLF</sequence>
<keyword evidence="1" id="KW-1133">Transmembrane helix</keyword>
<dbReference type="InterPro" id="IPR029787">
    <property type="entry name" value="Nucleotide_cyclase"/>
</dbReference>
<dbReference type="Gene3D" id="3.30.70.270">
    <property type="match status" value="1"/>
</dbReference>
<dbReference type="PANTHER" id="PTHR46663:SF2">
    <property type="entry name" value="GGDEF DOMAIN-CONTAINING PROTEIN"/>
    <property type="match status" value="1"/>
</dbReference>
<dbReference type="CDD" id="cd01949">
    <property type="entry name" value="GGDEF"/>
    <property type="match status" value="1"/>
</dbReference>
<dbReference type="SUPFAM" id="SSF55073">
    <property type="entry name" value="Nucleotide cyclase"/>
    <property type="match status" value="1"/>
</dbReference>
<keyword evidence="1" id="KW-0812">Transmembrane</keyword>
<dbReference type="Pfam" id="PF00990">
    <property type="entry name" value="GGDEF"/>
    <property type="match status" value="1"/>
</dbReference>
<dbReference type="InterPro" id="IPR000160">
    <property type="entry name" value="GGDEF_dom"/>
</dbReference>
<dbReference type="NCBIfam" id="TIGR00254">
    <property type="entry name" value="GGDEF"/>
    <property type="match status" value="1"/>
</dbReference>
<dbReference type="Proteomes" id="UP000480556">
    <property type="component" value="Unassembled WGS sequence"/>
</dbReference>